<dbReference type="EMBL" id="SRMB01000001">
    <property type="protein sequence ID" value="TGE29744.1"/>
    <property type="molecule type" value="Genomic_DNA"/>
</dbReference>
<dbReference type="AlphaFoldDB" id="A0A4Z0QIZ7"/>
<dbReference type="Proteomes" id="UP000298471">
    <property type="component" value="Unassembled WGS sequence"/>
</dbReference>
<keyword evidence="1" id="KW-0812">Transmembrane</keyword>
<protein>
    <submittedName>
        <fullName evidence="2">Uncharacterized protein</fullName>
    </submittedName>
</protein>
<keyword evidence="1" id="KW-0472">Membrane</keyword>
<comment type="caution">
    <text evidence="2">The sequence shown here is derived from an EMBL/GenBank/DDBJ whole genome shotgun (WGS) entry which is preliminary data.</text>
</comment>
<dbReference type="RefSeq" id="WP_135394487.1">
    <property type="nucleotide sequence ID" value="NZ_SRMB01000001.1"/>
</dbReference>
<name>A0A4Z0QIZ7_9BACT</name>
<organism evidence="2 3">
    <name type="scientific">Hymenobacter metallicola</name>
    <dbReference type="NCBI Taxonomy" id="2563114"/>
    <lineage>
        <taxon>Bacteria</taxon>
        <taxon>Pseudomonadati</taxon>
        <taxon>Bacteroidota</taxon>
        <taxon>Cytophagia</taxon>
        <taxon>Cytophagales</taxon>
        <taxon>Hymenobacteraceae</taxon>
        <taxon>Hymenobacter</taxon>
    </lineage>
</organism>
<gene>
    <name evidence="2" type="ORF">E5K02_09875</name>
</gene>
<reference evidence="2 3" key="1">
    <citation type="submission" date="2019-04" db="EMBL/GenBank/DDBJ databases">
        <authorList>
            <person name="Feng G."/>
            <person name="Zhang J."/>
            <person name="Zhu H."/>
        </authorList>
    </citation>
    <scope>NUCLEOTIDE SEQUENCE [LARGE SCALE GENOMIC DNA]</scope>
    <source>
        <strain evidence="2 3">9PBR-1</strain>
    </source>
</reference>
<feature type="transmembrane region" description="Helical" evidence="1">
    <location>
        <begin position="31"/>
        <end position="49"/>
    </location>
</feature>
<sequence length="59" mass="6600">MLKRLPTIVVFLILVLELVLAWQLRLPEGWPRAVAALVVVLTLVVLYLVTHKAAGEKLL</sequence>
<keyword evidence="3" id="KW-1185">Reference proteome</keyword>
<keyword evidence="1" id="KW-1133">Transmembrane helix</keyword>
<evidence type="ECO:0000313" key="2">
    <source>
        <dbReference type="EMBL" id="TGE29744.1"/>
    </source>
</evidence>
<proteinExistence type="predicted"/>
<evidence type="ECO:0000256" key="1">
    <source>
        <dbReference type="SAM" id="Phobius"/>
    </source>
</evidence>
<evidence type="ECO:0000313" key="3">
    <source>
        <dbReference type="Proteomes" id="UP000298471"/>
    </source>
</evidence>
<accession>A0A4Z0QIZ7</accession>